<evidence type="ECO:0000313" key="2">
    <source>
        <dbReference type="Proteomes" id="UP000593567"/>
    </source>
</evidence>
<proteinExistence type="predicted"/>
<comment type="caution">
    <text evidence="1">The sequence shown here is derived from an EMBL/GenBank/DDBJ whole genome shotgun (WGS) entry which is preliminary data.</text>
</comment>
<dbReference type="Proteomes" id="UP000593567">
    <property type="component" value="Unassembled WGS sequence"/>
</dbReference>
<protein>
    <submittedName>
        <fullName evidence="1">Uncharacterized protein</fullName>
    </submittedName>
</protein>
<sequence length="71" mass="8070">MFAPGDCCEENVIMEDRGVVPFKASADNSKLVLVVLRHSTRLIGLLLLLRHHHFDKLCKWRLIVSNNGTQL</sequence>
<dbReference type="EMBL" id="VXIV02000870">
    <property type="protein sequence ID" value="KAF6035504.1"/>
    <property type="molecule type" value="Genomic_DNA"/>
</dbReference>
<accession>A0A7J7KC31</accession>
<reference evidence="1" key="1">
    <citation type="submission" date="2020-06" db="EMBL/GenBank/DDBJ databases">
        <title>Draft genome of Bugula neritina, a colonial animal packing powerful symbionts and potential medicines.</title>
        <authorList>
            <person name="Rayko M."/>
        </authorList>
    </citation>
    <scope>NUCLEOTIDE SEQUENCE [LARGE SCALE GENOMIC DNA]</scope>
    <source>
        <strain evidence="1">Kwan_BN1</strain>
    </source>
</reference>
<dbReference type="AlphaFoldDB" id="A0A7J7KC31"/>
<name>A0A7J7KC31_BUGNE</name>
<keyword evidence="2" id="KW-1185">Reference proteome</keyword>
<organism evidence="1 2">
    <name type="scientific">Bugula neritina</name>
    <name type="common">Brown bryozoan</name>
    <name type="synonym">Sertularia neritina</name>
    <dbReference type="NCBI Taxonomy" id="10212"/>
    <lineage>
        <taxon>Eukaryota</taxon>
        <taxon>Metazoa</taxon>
        <taxon>Spiralia</taxon>
        <taxon>Lophotrochozoa</taxon>
        <taxon>Bryozoa</taxon>
        <taxon>Gymnolaemata</taxon>
        <taxon>Cheilostomatida</taxon>
        <taxon>Flustrina</taxon>
        <taxon>Buguloidea</taxon>
        <taxon>Bugulidae</taxon>
        <taxon>Bugula</taxon>
    </lineage>
</organism>
<evidence type="ECO:0000313" key="1">
    <source>
        <dbReference type="EMBL" id="KAF6035504.1"/>
    </source>
</evidence>
<gene>
    <name evidence="1" type="ORF">EB796_006196</name>
</gene>